<dbReference type="OrthoDB" id="2989236at2"/>
<dbReference type="KEGG" id="spoa:EQM13_11400"/>
<evidence type="ECO:0000313" key="2">
    <source>
        <dbReference type="Proteomes" id="UP000287969"/>
    </source>
</evidence>
<dbReference type="Pfam" id="PF07873">
    <property type="entry name" value="YabP"/>
    <property type="match status" value="1"/>
</dbReference>
<dbReference type="Proteomes" id="UP000287969">
    <property type="component" value="Chromosome"/>
</dbReference>
<dbReference type="InterPro" id="IPR022477">
    <property type="entry name" value="Spore_YqfC"/>
</dbReference>
<gene>
    <name evidence="1" type="primary">yqfC</name>
    <name evidence="1" type="ORF">EQM13_11400</name>
</gene>
<accession>A0A410QDZ1</accession>
<sequence length="92" mass="10320">MKEKIKDMKLNMSEALELPKDIVMDLPKITVIGNIELSLLNHKGIVEYTQNVIRINTNSGVVKITGEELVIKTILTEEIIVTGLIDNIEFLS</sequence>
<dbReference type="NCBIfam" id="TIGR02856">
    <property type="entry name" value="spore_yqfC"/>
    <property type="match status" value="1"/>
</dbReference>
<organism evidence="1 2">
    <name type="scientific">Acidilutibacter cellobiosedens</name>
    <dbReference type="NCBI Taxonomy" id="2507161"/>
    <lineage>
        <taxon>Bacteria</taxon>
        <taxon>Bacillati</taxon>
        <taxon>Bacillota</taxon>
        <taxon>Tissierellia</taxon>
        <taxon>Tissierellales</taxon>
        <taxon>Acidilutibacteraceae</taxon>
        <taxon>Acidilutibacter</taxon>
    </lineage>
</organism>
<protein>
    <submittedName>
        <fullName evidence="1">Sporulation protein YqfC</fullName>
    </submittedName>
</protein>
<dbReference type="EMBL" id="CP035282">
    <property type="protein sequence ID" value="QAT62149.1"/>
    <property type="molecule type" value="Genomic_DNA"/>
</dbReference>
<reference evidence="2" key="1">
    <citation type="submission" date="2019-01" db="EMBL/GenBank/DDBJ databases">
        <title>Draft genomes of a novel of Sporanaerobacter strains.</title>
        <authorList>
            <person name="Ma S."/>
        </authorList>
    </citation>
    <scope>NUCLEOTIDE SEQUENCE [LARGE SCALE GENOMIC DNA]</scope>
    <source>
        <strain evidence="2">NJN-17</strain>
    </source>
</reference>
<proteinExistence type="predicted"/>
<name>A0A410QDZ1_9FIRM</name>
<keyword evidence="2" id="KW-1185">Reference proteome</keyword>
<evidence type="ECO:0000313" key="1">
    <source>
        <dbReference type="EMBL" id="QAT62149.1"/>
    </source>
</evidence>
<dbReference type="RefSeq" id="WP_071139009.1">
    <property type="nucleotide sequence ID" value="NZ_CP035282.1"/>
</dbReference>
<dbReference type="InterPro" id="IPR022476">
    <property type="entry name" value="Spore_YabP/YqfC"/>
</dbReference>
<dbReference type="AlphaFoldDB" id="A0A410QDZ1"/>